<dbReference type="GO" id="GO:0008168">
    <property type="term" value="F:methyltransferase activity"/>
    <property type="evidence" value="ECO:0007669"/>
    <property type="project" value="UniProtKB-KW"/>
</dbReference>
<protein>
    <recommendedName>
        <fullName evidence="3">Conserved oligomeric Golgi complex subunit 3</fullName>
    </recommendedName>
    <alternativeName>
        <fullName evidence="8">Component of oligomeric Golgi complex 3</fullName>
    </alternativeName>
</protein>
<feature type="region of interest" description="Disordered" evidence="9">
    <location>
        <begin position="293"/>
        <end position="318"/>
    </location>
</feature>
<keyword evidence="6" id="KW-0333">Golgi apparatus</keyword>
<keyword evidence="12" id="KW-0808">Transferase</keyword>
<keyword evidence="5" id="KW-0653">Protein transport</keyword>
<dbReference type="PANTHER" id="PTHR13302">
    <property type="entry name" value="CONSERVED OLIGOMERIC GOLGI COMPLEX COMPONENT 3"/>
    <property type="match status" value="1"/>
</dbReference>
<feature type="domain" description="Conserved oligomeric Golgi complex subunit 3 N-terminal" evidence="10">
    <location>
        <begin position="50"/>
        <end position="191"/>
    </location>
</feature>
<feature type="non-terminal residue" evidence="12">
    <location>
        <position position="755"/>
    </location>
</feature>
<dbReference type="PANTHER" id="PTHR13302:SF8">
    <property type="entry name" value="CONSERVED OLIGOMERIC GOLGI COMPLEX SUBUNIT 3"/>
    <property type="match status" value="1"/>
</dbReference>
<proteinExistence type="inferred from homology"/>
<evidence type="ECO:0000259" key="11">
    <source>
        <dbReference type="Pfam" id="PF20671"/>
    </source>
</evidence>
<dbReference type="GO" id="GO:0017119">
    <property type="term" value="C:Golgi transport complex"/>
    <property type="evidence" value="ECO:0007669"/>
    <property type="project" value="TreeGrafter"/>
</dbReference>
<dbReference type="Proteomes" id="UP000187455">
    <property type="component" value="Unassembled WGS sequence"/>
</dbReference>
<comment type="similarity">
    <text evidence="2">Belongs to the COG3 family.</text>
</comment>
<evidence type="ECO:0000256" key="8">
    <source>
        <dbReference type="ARBA" id="ARBA00031339"/>
    </source>
</evidence>
<evidence type="ECO:0000256" key="2">
    <source>
        <dbReference type="ARBA" id="ARBA00009936"/>
    </source>
</evidence>
<keyword evidence="7" id="KW-0472">Membrane</keyword>
<evidence type="ECO:0000313" key="13">
    <source>
        <dbReference type="Proteomes" id="UP000187455"/>
    </source>
</evidence>
<feature type="domain" description="Conserved oligomeric Golgi complex subunit 3 C-terminal" evidence="11">
    <location>
        <begin position="383"/>
        <end position="599"/>
    </location>
</feature>
<evidence type="ECO:0000259" key="10">
    <source>
        <dbReference type="Pfam" id="PF04136"/>
    </source>
</evidence>
<evidence type="ECO:0000256" key="3">
    <source>
        <dbReference type="ARBA" id="ARBA00020976"/>
    </source>
</evidence>
<evidence type="ECO:0000256" key="7">
    <source>
        <dbReference type="ARBA" id="ARBA00023136"/>
    </source>
</evidence>
<dbReference type="InterPro" id="IPR048685">
    <property type="entry name" value="COG3_C"/>
</dbReference>
<dbReference type="AlphaFoldDB" id="A0A1R0GRZ5"/>
<dbReference type="GO" id="GO:0000139">
    <property type="term" value="C:Golgi membrane"/>
    <property type="evidence" value="ECO:0007669"/>
    <property type="project" value="UniProtKB-SubCell"/>
</dbReference>
<comment type="subcellular location">
    <subcellularLocation>
        <location evidence="1">Golgi apparatus membrane</location>
        <topology evidence="1">Peripheral membrane protein</topology>
    </subcellularLocation>
</comment>
<evidence type="ECO:0000256" key="5">
    <source>
        <dbReference type="ARBA" id="ARBA00022927"/>
    </source>
</evidence>
<dbReference type="GO" id="GO:0006886">
    <property type="term" value="P:intracellular protein transport"/>
    <property type="evidence" value="ECO:0007669"/>
    <property type="project" value="InterPro"/>
</dbReference>
<comment type="caution">
    <text evidence="12">The sequence shown here is derived from an EMBL/GenBank/DDBJ whole genome shotgun (WGS) entry which is preliminary data.</text>
</comment>
<organism evidence="12 13">
    <name type="scientific">Smittium mucronatum</name>
    <dbReference type="NCBI Taxonomy" id="133383"/>
    <lineage>
        <taxon>Eukaryota</taxon>
        <taxon>Fungi</taxon>
        <taxon>Fungi incertae sedis</taxon>
        <taxon>Zoopagomycota</taxon>
        <taxon>Kickxellomycotina</taxon>
        <taxon>Harpellomycetes</taxon>
        <taxon>Harpellales</taxon>
        <taxon>Legeriomycetaceae</taxon>
        <taxon>Smittium</taxon>
    </lineage>
</organism>
<reference evidence="12 13" key="1">
    <citation type="journal article" date="2016" name="Mol. Biol. Evol.">
        <title>Genome-Wide Survey of Gut Fungi (Harpellales) Reveals the First Horizontally Transferred Ubiquitin Gene from a Mosquito Host.</title>
        <authorList>
            <person name="Wang Y."/>
            <person name="White M.M."/>
            <person name="Kvist S."/>
            <person name="Moncalvo J.M."/>
        </authorList>
    </citation>
    <scope>NUCLEOTIDE SEQUENCE [LARGE SCALE GENOMIC DNA]</scope>
    <source>
        <strain evidence="12 13">ALG-7-W6</strain>
    </source>
</reference>
<dbReference type="GO" id="GO:0005801">
    <property type="term" value="C:cis-Golgi network"/>
    <property type="evidence" value="ECO:0007669"/>
    <property type="project" value="InterPro"/>
</dbReference>
<dbReference type="InterPro" id="IPR048320">
    <property type="entry name" value="COG3_N"/>
</dbReference>
<dbReference type="InterPro" id="IPR007265">
    <property type="entry name" value="COG_su3"/>
</dbReference>
<keyword evidence="12" id="KW-0489">Methyltransferase</keyword>
<evidence type="ECO:0000256" key="9">
    <source>
        <dbReference type="SAM" id="MobiDB-lite"/>
    </source>
</evidence>
<sequence>MERIDSNSLFPLFFEGKMKITSTNQFLELFERLETEISKEQNVEIETMKTDIKYKASICHKTLQVSKLVLSSISNIQQSFEKSKQTELLFQNSIKDEKIVLKDKEDLQVGLSEGLQVFKALDEITRLFNSPGDNVCADEHFFPYLNKIGYCIQFLQNNRYARDAELYLSRFHQAQIRALTLIKMLFFQKLKSLLILKDDSKTLVSSNVLFTASAAELRPYISEVESRIIIIKEADSLLLSMYRHYFNTRRQIVCPFFSRDLEEINSALKKKLDEFDSNYEIIDADISENSNLGIGDKSKDVENSSASEGNTPDPLENNLVSKSDVAKIGDTLNELPAELDIEGYSTFHSSDLIKQLTKISENPPDSEKVDFQPFLIQAEVLYNWCAYTTELSSNEYFLLERFFDFKIFNRNRDQSFEHTKNKDGNSDLTNLAISVFSQEPDNYLYTQLSHGLVSFLESFLSLLYDMIRPLIISEHKIISLSSYCLVLRSFGWTSNKYGDIPQSDGLGLDSEFPNTQNAYSNLEFSNSTESRVSNESNADESSSLQLSLDLCMSTFYSIIDILLGDASHRLVFRSQTFIETYISNYQLTDTDFDDIKRWTDEIQKFYSENTDPPADINNSDNLFILPPPSSDPNSVDLIFSQFCGTLAENSHKKKKKRNSMDQDFGLDGVFNEPEGFFQKETPDHSTVYTMENGTAINLRIVGEHPLWGNYLWNASVVLAKYIERHAELVSGKTVLELGAAAGLPSLVSAALGAAQ</sequence>
<dbReference type="Pfam" id="PF20671">
    <property type="entry name" value="COG3_C"/>
    <property type="match status" value="1"/>
</dbReference>
<evidence type="ECO:0000313" key="12">
    <source>
        <dbReference type="EMBL" id="OLY79667.1"/>
    </source>
</evidence>
<keyword evidence="13" id="KW-1185">Reference proteome</keyword>
<dbReference type="InterPro" id="IPR029063">
    <property type="entry name" value="SAM-dependent_MTases_sf"/>
</dbReference>
<dbReference type="Gene3D" id="3.40.50.150">
    <property type="entry name" value="Vaccinia Virus protein VP39"/>
    <property type="match status" value="1"/>
</dbReference>
<evidence type="ECO:0000256" key="6">
    <source>
        <dbReference type="ARBA" id="ARBA00023034"/>
    </source>
</evidence>
<dbReference type="GO" id="GO:0007030">
    <property type="term" value="P:Golgi organization"/>
    <property type="evidence" value="ECO:0007669"/>
    <property type="project" value="TreeGrafter"/>
</dbReference>
<name>A0A1R0GRZ5_9FUNG</name>
<evidence type="ECO:0000256" key="4">
    <source>
        <dbReference type="ARBA" id="ARBA00022448"/>
    </source>
</evidence>
<evidence type="ECO:0000256" key="1">
    <source>
        <dbReference type="ARBA" id="ARBA00004395"/>
    </source>
</evidence>
<keyword evidence="4" id="KW-0813">Transport</keyword>
<dbReference type="EMBL" id="LSSL01004198">
    <property type="protein sequence ID" value="OLY79667.1"/>
    <property type="molecule type" value="Genomic_DNA"/>
</dbReference>
<dbReference type="GO" id="GO:0006891">
    <property type="term" value="P:intra-Golgi vesicle-mediated transport"/>
    <property type="evidence" value="ECO:0007669"/>
    <property type="project" value="TreeGrafter"/>
</dbReference>
<dbReference type="Pfam" id="PF04136">
    <property type="entry name" value="COG3_N"/>
    <property type="match status" value="1"/>
</dbReference>
<dbReference type="GO" id="GO:0032259">
    <property type="term" value="P:methylation"/>
    <property type="evidence" value="ECO:0007669"/>
    <property type="project" value="UniProtKB-KW"/>
</dbReference>
<gene>
    <name evidence="12" type="ORF">AYI68_g6261</name>
</gene>
<dbReference type="OrthoDB" id="296793at2759"/>
<accession>A0A1R0GRZ5</accession>